<evidence type="ECO:0000256" key="3">
    <source>
        <dbReference type="ARBA" id="ARBA00022525"/>
    </source>
</evidence>
<dbReference type="InterPro" id="IPR009079">
    <property type="entry name" value="4_helix_cytokine-like_core"/>
</dbReference>
<dbReference type="Pfam" id="PF00143">
    <property type="entry name" value="Interferon"/>
    <property type="match status" value="1"/>
</dbReference>
<dbReference type="InterPro" id="IPR000471">
    <property type="entry name" value="Interferon_alpha/beta/delta"/>
</dbReference>
<dbReference type="SUPFAM" id="SSF47266">
    <property type="entry name" value="4-helical cytokines"/>
    <property type="match status" value="1"/>
</dbReference>
<accession>A0A5N4E920</accession>
<sequence length="195" mass="21971">MASVPSLLMALLLSSYGPGGALGCDLPQNHVLVSRQNFVLLGQLRRISPFFYLEDRKDFRFPQEMVDGSQLQKAQAISVLHEMLQQIFNLFHAERSSAAWDATLLDKLLTGLHQQLEDLDTSLVQVMGEQDSAQGRAGPTLVLKSYFQGIHLYLKEKKYSDCAWEIVRLEIMRSFSSLTNLQERLRTNDGDLGSP</sequence>
<evidence type="ECO:0000256" key="2">
    <source>
        <dbReference type="ARBA" id="ARBA00022514"/>
    </source>
</evidence>
<keyword evidence="3" id="KW-0964">Secreted</keyword>
<dbReference type="STRING" id="9838.ENSCDRP00005001919"/>
<keyword evidence="5" id="KW-1015">Disulfide bond</keyword>
<dbReference type="GO" id="GO:0005126">
    <property type="term" value="F:cytokine receptor binding"/>
    <property type="evidence" value="ECO:0007669"/>
    <property type="project" value="InterPro"/>
</dbReference>
<evidence type="ECO:0000256" key="5">
    <source>
        <dbReference type="ARBA" id="ARBA00023157"/>
    </source>
</evidence>
<dbReference type="GO" id="GO:0005615">
    <property type="term" value="C:extracellular space"/>
    <property type="evidence" value="ECO:0007669"/>
    <property type="project" value="UniProtKB-KW"/>
</dbReference>
<dbReference type="PRINTS" id="PR00266">
    <property type="entry name" value="INTERFERONAB"/>
</dbReference>
<evidence type="ECO:0000313" key="9">
    <source>
        <dbReference type="Proteomes" id="UP000299084"/>
    </source>
</evidence>
<dbReference type="PANTHER" id="PTHR11691:SF37">
    <property type="entry name" value="INTERFERON OMEGA-1"/>
    <property type="match status" value="1"/>
</dbReference>
<evidence type="ECO:0000256" key="7">
    <source>
        <dbReference type="SAM" id="SignalP"/>
    </source>
</evidence>
<protein>
    <submittedName>
        <fullName evidence="8">Interferon omega-1</fullName>
    </submittedName>
</protein>
<dbReference type="AlphaFoldDB" id="A0A5N4E920"/>
<dbReference type="CDD" id="cd00095">
    <property type="entry name" value="IFab"/>
    <property type="match status" value="1"/>
</dbReference>
<evidence type="ECO:0000313" key="8">
    <source>
        <dbReference type="EMBL" id="KAB1279804.1"/>
    </source>
</evidence>
<dbReference type="OrthoDB" id="9833506at2759"/>
<dbReference type="PANTHER" id="PTHR11691">
    <property type="entry name" value="TYPE I INTERFERON"/>
    <property type="match status" value="1"/>
</dbReference>
<dbReference type="Gene3D" id="1.20.1250.10">
    <property type="match status" value="1"/>
</dbReference>
<name>A0A5N4E920_CAMDR</name>
<dbReference type="SMART" id="SM00076">
    <property type="entry name" value="IFabd"/>
    <property type="match status" value="1"/>
</dbReference>
<dbReference type="GO" id="GO:0005125">
    <property type="term" value="F:cytokine activity"/>
    <property type="evidence" value="ECO:0007669"/>
    <property type="project" value="UniProtKB-KW"/>
</dbReference>
<evidence type="ECO:0000256" key="4">
    <source>
        <dbReference type="ARBA" id="ARBA00023118"/>
    </source>
</evidence>
<dbReference type="PROSITE" id="PS00252">
    <property type="entry name" value="INTERFERON_A_B_D"/>
    <property type="match status" value="1"/>
</dbReference>
<dbReference type="GO" id="GO:0051607">
    <property type="term" value="P:defense response to virus"/>
    <property type="evidence" value="ECO:0007669"/>
    <property type="project" value="UniProtKB-KW"/>
</dbReference>
<keyword evidence="2 6" id="KW-0202">Cytokine</keyword>
<evidence type="ECO:0000256" key="1">
    <source>
        <dbReference type="ARBA" id="ARBA00004613"/>
    </source>
</evidence>
<reference evidence="8 9" key="1">
    <citation type="journal article" date="2019" name="Mol. Ecol. Resour.">
        <title>Improving Illumina assemblies with Hi-C and long reads: an example with the North African dromedary.</title>
        <authorList>
            <person name="Elbers J.P."/>
            <person name="Rogers M.F."/>
            <person name="Perelman P.L."/>
            <person name="Proskuryakova A.A."/>
            <person name="Serdyukova N.A."/>
            <person name="Johnson W.E."/>
            <person name="Horin P."/>
            <person name="Corander J."/>
            <person name="Murphy D."/>
            <person name="Burger P.A."/>
        </authorList>
    </citation>
    <scope>NUCLEOTIDE SEQUENCE [LARGE SCALE GENOMIC DNA]</scope>
    <source>
        <strain evidence="8">Drom800</strain>
        <tissue evidence="8">Blood</tissue>
    </source>
</reference>
<dbReference type="EMBL" id="JWIN03000004">
    <property type="protein sequence ID" value="KAB1279804.1"/>
    <property type="molecule type" value="Genomic_DNA"/>
</dbReference>
<keyword evidence="4 6" id="KW-0051">Antiviral defense</keyword>
<organism evidence="8 9">
    <name type="scientific">Camelus dromedarius</name>
    <name type="common">Dromedary</name>
    <name type="synonym">Arabian camel</name>
    <dbReference type="NCBI Taxonomy" id="9838"/>
    <lineage>
        <taxon>Eukaryota</taxon>
        <taxon>Metazoa</taxon>
        <taxon>Chordata</taxon>
        <taxon>Craniata</taxon>
        <taxon>Vertebrata</taxon>
        <taxon>Euteleostomi</taxon>
        <taxon>Mammalia</taxon>
        <taxon>Eutheria</taxon>
        <taxon>Laurasiatheria</taxon>
        <taxon>Artiodactyla</taxon>
        <taxon>Tylopoda</taxon>
        <taxon>Camelidae</taxon>
        <taxon>Camelus</taxon>
    </lineage>
</organism>
<comment type="similarity">
    <text evidence="6">Belongs to the alpha/beta interferon family.</text>
</comment>
<comment type="subcellular location">
    <subcellularLocation>
        <location evidence="1">Secreted</location>
    </subcellularLocation>
</comment>
<proteinExistence type="inferred from homology"/>
<keyword evidence="9" id="KW-1185">Reference proteome</keyword>
<evidence type="ECO:0000256" key="6">
    <source>
        <dbReference type="RuleBase" id="RU000436"/>
    </source>
</evidence>
<comment type="caution">
    <text evidence="8">The sequence shown here is derived from an EMBL/GenBank/DDBJ whole genome shotgun (WGS) entry which is preliminary data.</text>
</comment>
<keyword evidence="7" id="KW-0732">Signal</keyword>
<dbReference type="FunFam" id="1.20.1250.10:FF:000001">
    <property type="entry name" value="Interferon alpha"/>
    <property type="match status" value="1"/>
</dbReference>
<gene>
    <name evidence="8" type="ORF">Cadr_000015575</name>
</gene>
<dbReference type="Proteomes" id="UP000299084">
    <property type="component" value="Unassembled WGS sequence"/>
</dbReference>
<feature type="chain" id="PRO_5024426223" evidence="7">
    <location>
        <begin position="24"/>
        <end position="195"/>
    </location>
</feature>
<feature type="signal peptide" evidence="7">
    <location>
        <begin position="1"/>
        <end position="23"/>
    </location>
</feature>